<dbReference type="PATRIC" id="fig|1121439.3.peg.2904"/>
<dbReference type="eggNOG" id="COG1834">
    <property type="taxonomic scope" value="Bacteria"/>
</dbReference>
<dbReference type="EMBL" id="ATHI01000032">
    <property type="protein sequence ID" value="EPR30375.1"/>
    <property type="molecule type" value="Genomic_DNA"/>
</dbReference>
<dbReference type="InterPro" id="IPR033199">
    <property type="entry name" value="DDAH-like"/>
</dbReference>
<dbReference type="Gene3D" id="3.75.10.10">
    <property type="entry name" value="L-arginine/glycine Amidinotransferase, Chain A"/>
    <property type="match status" value="1"/>
</dbReference>
<dbReference type="PANTHER" id="PTHR12737">
    <property type="entry name" value="DIMETHYLARGININE DIMETHYLAMINOHYDROLASE"/>
    <property type="match status" value="1"/>
</dbReference>
<dbReference type="AlphaFoldDB" id="S7T1K2"/>
<dbReference type="GO" id="GO:0000052">
    <property type="term" value="P:citrulline metabolic process"/>
    <property type="evidence" value="ECO:0007669"/>
    <property type="project" value="TreeGrafter"/>
</dbReference>
<reference evidence="4 5" key="1">
    <citation type="journal article" date="2013" name="Genome Announc.">
        <title>Draft genome sequences for three mercury-methylating, sulfate-reducing bacteria.</title>
        <authorList>
            <person name="Brown S.D."/>
            <person name="Hurt R.A.Jr."/>
            <person name="Gilmour C.C."/>
            <person name="Elias D.A."/>
        </authorList>
    </citation>
    <scope>NUCLEOTIDE SEQUENCE [LARGE SCALE GENOMIC DNA]</scope>
    <source>
        <strain evidence="4 5">DSM 16529</strain>
    </source>
</reference>
<dbReference type="RefSeq" id="WP_020888211.1">
    <property type="nucleotide sequence ID" value="NZ_ATHI01000032.1"/>
</dbReference>
<dbReference type="GO" id="GO:0016597">
    <property type="term" value="F:amino acid binding"/>
    <property type="evidence" value="ECO:0007669"/>
    <property type="project" value="TreeGrafter"/>
</dbReference>
<proteinExistence type="inferred from homology"/>
<accession>S7T1K2</accession>
<dbReference type="STRING" id="1121439.dsat_1515"/>
<keyword evidence="2" id="KW-0378">Hydrolase</keyword>
<dbReference type="SUPFAM" id="SSF55909">
    <property type="entry name" value="Pentein"/>
    <property type="match status" value="1"/>
</dbReference>
<evidence type="ECO:0000256" key="2">
    <source>
        <dbReference type="ARBA" id="ARBA00022801"/>
    </source>
</evidence>
<sequence>MFSHALVRVPCENFASGLTTSSRLGAPDHGLMLRQHDAYVEALRGLGLTVITLPPEDAFPDAHFVEDVAVVTPEVAVITNPGAPARNGEQTSVAPVLGRYKPLARIESPGFMDGGDVLLVDRRFFVGLSERTNAEGVRQFAEIVGAHGYTVDAVPVEKGLHFKSGVNHVGGKTLLVTPDFAGLDVLAGYDLLVTPQGEEYAANTLLVNDALITPTGFPGVRALIDGLGLRVIELDMSETQKMDGGLTCLSLRFAV</sequence>
<feature type="active site" description="Nucleophile" evidence="3">
    <location>
        <position position="248"/>
    </location>
</feature>
<dbReference type="GO" id="GO:0016403">
    <property type="term" value="F:dimethylargininase activity"/>
    <property type="evidence" value="ECO:0007669"/>
    <property type="project" value="TreeGrafter"/>
</dbReference>
<evidence type="ECO:0000313" key="5">
    <source>
        <dbReference type="Proteomes" id="UP000014975"/>
    </source>
</evidence>
<comment type="caution">
    <text evidence="4">The sequence shown here is derived from an EMBL/GenBank/DDBJ whole genome shotgun (WGS) entry which is preliminary data.</text>
</comment>
<dbReference type="GO" id="GO:0045429">
    <property type="term" value="P:positive regulation of nitric oxide biosynthetic process"/>
    <property type="evidence" value="ECO:0007669"/>
    <property type="project" value="TreeGrafter"/>
</dbReference>
<dbReference type="PANTHER" id="PTHR12737:SF9">
    <property type="entry name" value="DIMETHYLARGININASE"/>
    <property type="match status" value="1"/>
</dbReference>
<dbReference type="GO" id="GO:0006525">
    <property type="term" value="P:arginine metabolic process"/>
    <property type="evidence" value="ECO:0007669"/>
    <property type="project" value="TreeGrafter"/>
</dbReference>
<comment type="similarity">
    <text evidence="1">Belongs to the DDAH family.</text>
</comment>
<dbReference type="Proteomes" id="UP000014975">
    <property type="component" value="Unassembled WGS sequence"/>
</dbReference>
<dbReference type="Pfam" id="PF19420">
    <property type="entry name" value="DDAH_eukar"/>
    <property type="match status" value="1"/>
</dbReference>
<evidence type="ECO:0000256" key="1">
    <source>
        <dbReference type="ARBA" id="ARBA00008532"/>
    </source>
</evidence>
<keyword evidence="4" id="KW-0808">Transferase</keyword>
<protein>
    <submittedName>
        <fullName evidence="4">Amidinotransferase</fullName>
    </submittedName>
</protein>
<name>S7T1K2_9BACT</name>
<dbReference type="OrthoDB" id="9790596at2"/>
<organism evidence="4 5">
    <name type="scientific">Alkalidesulfovibrio alkalitolerans DSM 16529</name>
    <dbReference type="NCBI Taxonomy" id="1121439"/>
    <lineage>
        <taxon>Bacteria</taxon>
        <taxon>Pseudomonadati</taxon>
        <taxon>Thermodesulfobacteriota</taxon>
        <taxon>Desulfovibrionia</taxon>
        <taxon>Desulfovibrionales</taxon>
        <taxon>Desulfovibrionaceae</taxon>
        <taxon>Alkalidesulfovibrio</taxon>
    </lineage>
</organism>
<gene>
    <name evidence="4" type="ORF">dsat_1515</name>
</gene>
<feature type="active site" description="Proton donor" evidence="3">
    <location>
        <position position="161"/>
    </location>
</feature>
<evidence type="ECO:0000313" key="4">
    <source>
        <dbReference type="EMBL" id="EPR30375.1"/>
    </source>
</evidence>
<dbReference type="GO" id="GO:0016740">
    <property type="term" value="F:transferase activity"/>
    <property type="evidence" value="ECO:0007669"/>
    <property type="project" value="UniProtKB-KW"/>
</dbReference>
<keyword evidence="5" id="KW-1185">Reference proteome</keyword>
<evidence type="ECO:0000256" key="3">
    <source>
        <dbReference type="PIRSR" id="PIRSR633199-1"/>
    </source>
</evidence>